<organism evidence="2 3">
    <name type="scientific">Curvularia kusanoi</name>
    <name type="common">Cochliobolus kusanoi</name>
    <dbReference type="NCBI Taxonomy" id="90978"/>
    <lineage>
        <taxon>Eukaryota</taxon>
        <taxon>Fungi</taxon>
        <taxon>Dikarya</taxon>
        <taxon>Ascomycota</taxon>
        <taxon>Pezizomycotina</taxon>
        <taxon>Dothideomycetes</taxon>
        <taxon>Pleosporomycetidae</taxon>
        <taxon>Pleosporales</taxon>
        <taxon>Pleosporineae</taxon>
        <taxon>Pleosporaceae</taxon>
        <taxon>Curvularia</taxon>
    </lineage>
</organism>
<accession>A0A9P4W9N8</accession>
<keyword evidence="3" id="KW-1185">Reference proteome</keyword>
<dbReference type="OrthoDB" id="3946340at2759"/>
<evidence type="ECO:0000256" key="1">
    <source>
        <dbReference type="SAM" id="MobiDB-lite"/>
    </source>
</evidence>
<proteinExistence type="predicted"/>
<comment type="caution">
    <text evidence="2">The sequence shown here is derived from an EMBL/GenBank/DDBJ whole genome shotgun (WGS) entry which is preliminary data.</text>
</comment>
<dbReference type="EMBL" id="SWKU01000016">
    <property type="protein sequence ID" value="KAF2999755.1"/>
    <property type="molecule type" value="Genomic_DNA"/>
</dbReference>
<sequence length="264" mass="29765">MPNFPPLYKKPVPERLIPARYSIHDSDLDGYDSDDDWTDERNVRILPFNRNVFRTSHGAQTTDFLEISWLLRHGTTELWYEKPSNALLKRMNCAEESGTEADELTSSTAKPSETETPKVWASAALTTPTDKRIHVCDATHKQQDPEDSLIMTCKRCTVKKSNALQATDLAYCLVFSTAPSPNFMVPPGDNNNRQMYKLVKCGSREAAISEVFHAVGLHGLNLVFSCVMRASEDVLKRGGKFKRVSDLWMLGGADRDEEGVRVFY</sequence>
<evidence type="ECO:0000313" key="2">
    <source>
        <dbReference type="EMBL" id="KAF2999755.1"/>
    </source>
</evidence>
<name>A0A9P4W9N8_CURKU</name>
<evidence type="ECO:0000313" key="3">
    <source>
        <dbReference type="Proteomes" id="UP000801428"/>
    </source>
</evidence>
<dbReference type="AlphaFoldDB" id="A0A9P4W9N8"/>
<dbReference type="Proteomes" id="UP000801428">
    <property type="component" value="Unassembled WGS sequence"/>
</dbReference>
<gene>
    <name evidence="2" type="ORF">E8E13_005019</name>
</gene>
<protein>
    <submittedName>
        <fullName evidence="2">Uncharacterized protein</fullName>
    </submittedName>
</protein>
<feature type="region of interest" description="Disordered" evidence="1">
    <location>
        <begin position="98"/>
        <end position="117"/>
    </location>
</feature>
<reference evidence="2" key="1">
    <citation type="submission" date="2019-04" db="EMBL/GenBank/DDBJ databases">
        <title>Sequencing of skin fungus with MAO and IRED activity.</title>
        <authorList>
            <person name="Marsaioli A.J."/>
            <person name="Bonatto J.M.C."/>
            <person name="Reis Junior O."/>
        </authorList>
    </citation>
    <scope>NUCLEOTIDE SEQUENCE</scope>
    <source>
        <strain evidence="2">30M1</strain>
    </source>
</reference>